<evidence type="ECO:0000313" key="2">
    <source>
        <dbReference type="Proteomes" id="UP000437562"/>
    </source>
</evidence>
<organism evidence="1 2">
    <name type="scientific">Bacillus mycoides</name>
    <dbReference type="NCBI Taxonomy" id="1405"/>
    <lineage>
        <taxon>Bacteria</taxon>
        <taxon>Bacillati</taxon>
        <taxon>Bacillota</taxon>
        <taxon>Bacilli</taxon>
        <taxon>Bacillales</taxon>
        <taxon>Bacillaceae</taxon>
        <taxon>Bacillus</taxon>
        <taxon>Bacillus cereus group</taxon>
    </lineage>
</organism>
<dbReference type="RefSeq" id="WP_159146492.1">
    <property type="nucleotide sequence ID" value="NZ_LR733376.1"/>
</dbReference>
<sequence length="909" mass="107344">MNQKFVNLNQLSYKITKHGLKFLVENSIIKVGYKDDGIFVCEKDIKKHEEWERKFSNEYFTVRQLWGFLGVKTIEGKKLTNAYYKNLIKLAEKGIIHIRILRYPLITLNDKDYQNVNQFIRKREIIDILHKYVPTSEFLKMVSIGYSYANDIVNKFNIGKIKFLQGKEMTFYNKKDIESFLKYREKTVGDKIRLNVSDESLLIKEDVCKMLNLNSFNYKKFINEGILQIQEKIGRNIFFTKDKVIVLKNQIEKMDKKLRTEYYTRHEVVQEYGMNVDAIREGIEKIEVPLLVRGISRYLYNRCLYLKKDIIKEYNRRSEKINLYLDKRSLSANVLYRLGVEGIEFSERCKETKLLWFEFLNSKSVLYSGQNNASKAARVLEYFSATKFLSQRLTEKEIFMCSSKELNLMFFNKNTGIYIQKPIYIFLKELDKSEEGIFKNNNFRLSEINSPYKISSKKKRSNDIYSPEEFKKFFDYISNLDFHKERAIRSVKEVINKSVTNNPRRNFYNQYDSVWLYMLIHLNNAWRHWDCTEIPRINFEGTSIVGTIDWLENNQISIEDAKTIVRKLQIKNLKHSKTGSTRYFYCSEQLILPVAYAIVLCEIRSRELNPLSESLIDFRSKNRVVTSYPYNSFFSDFLEANLKFSSLKMNRTFIIFSFNIINKYKGSAHELEVLKFLRNHKSIETTNIYIHMSQLDIDFLSKQMFSRDYFGFIADGFADILFGSTQDISERTQQINVIYKKIGKDLKLEGLADTLLYLSKKEDIVRDLIYGLDEENIHKINNMLNIGGMHSKTMHTQCLLSSEDCVYPNIENCIGCPFAIYNFYALSAITERILKHIVTLVEGEGLAKYKGDNERNAILFIKDLKLFKEAEKKFGPCIYEFFNMSQKKFENILLKLPSLTRYLPEEREV</sequence>
<dbReference type="Proteomes" id="UP000437562">
    <property type="component" value="Unassembled WGS sequence"/>
</dbReference>
<name>A0A653ZMS8_BACMY</name>
<proteinExistence type="predicted"/>
<protein>
    <submittedName>
        <fullName evidence="1">Uncharacterized protein</fullName>
    </submittedName>
</protein>
<gene>
    <name evidence="1" type="ORF">BACI71_40185</name>
</gene>
<evidence type="ECO:0000313" key="1">
    <source>
        <dbReference type="EMBL" id="VXC55735.1"/>
    </source>
</evidence>
<dbReference type="AlphaFoldDB" id="A0A653ZMS8"/>
<dbReference type="EMBL" id="CABWMC010000029">
    <property type="protein sequence ID" value="VXC55735.1"/>
    <property type="molecule type" value="Genomic_DNA"/>
</dbReference>
<reference evidence="1 2" key="1">
    <citation type="submission" date="2019-10" db="EMBL/GenBank/DDBJ databases">
        <authorList>
            <person name="Karimi E."/>
        </authorList>
    </citation>
    <scope>NUCLEOTIDE SEQUENCE [LARGE SCALE GENOMIC DNA]</scope>
    <source>
        <strain evidence="1">Bacillus sp. 71</strain>
    </source>
</reference>
<accession>A0A653ZMS8</accession>